<name>A0A8F0JZL8_9PHAE</name>
<dbReference type="Pfam" id="PF10674">
    <property type="entry name" value="Ycf54"/>
    <property type="match status" value="1"/>
</dbReference>
<dbReference type="AlphaFoldDB" id="A0A8F0JZL8"/>
<accession>A0A8F0JZL8</accession>
<reference evidence="2" key="1">
    <citation type="journal article" date="2021" name="Genome Biol. Evol.">
        <title>Genomic rearrangements and sequence evolution across brown algal organelles.</title>
        <authorList>
            <person name="Starko S."/>
            <person name="Bringloe T.T."/>
            <person name="Gomez M.S."/>
            <person name="Darby H."/>
            <person name="Graham S.W."/>
            <person name="Martone P.T."/>
        </authorList>
    </citation>
    <scope>NUCLEOTIDE SEQUENCE</scope>
</reference>
<proteinExistence type="inferred from homology"/>
<keyword evidence="2" id="KW-0934">Plastid</keyword>
<dbReference type="PANTHER" id="PTHR35319">
    <property type="match status" value="1"/>
</dbReference>
<dbReference type="InterPro" id="IPR019616">
    <property type="entry name" value="Ycf54"/>
</dbReference>
<dbReference type="EMBL" id="MZ156041">
    <property type="protein sequence ID" value="QWK43650.1"/>
    <property type="molecule type" value="Genomic_DNA"/>
</dbReference>
<evidence type="ECO:0000256" key="1">
    <source>
        <dbReference type="ARBA" id="ARBA00043978"/>
    </source>
</evidence>
<dbReference type="InterPro" id="IPR038409">
    <property type="entry name" value="Ycf54-like_sf"/>
</dbReference>
<sequence length="167" mass="19446">MTELNSKKKIGLKKIKNKLLGLLKQKSYKEQKQPLNRVELKSTDGTLKPVEFKSNEEKTYYFVLASNDFLFSEEPIEEILRERYQYYKRINLPLDFWLIRSPKFLQTLEMQELRNKLDSSKSYSAIVSTDEIFVRWLKLRLLNVATGKFAGPTSAIPSPLGSSCDDK</sequence>
<dbReference type="Gene3D" id="3.30.70.1860">
    <property type="entry name" value="Uncharacterised protein family Ycf54"/>
    <property type="match status" value="1"/>
</dbReference>
<dbReference type="PANTHER" id="PTHR35319:SF2">
    <property type="entry name" value="YCF54"/>
    <property type="match status" value="1"/>
</dbReference>
<comment type="similarity">
    <text evidence="1">Belongs to the ycf54 family.</text>
</comment>
<evidence type="ECO:0000313" key="2">
    <source>
        <dbReference type="EMBL" id="QWK43650.1"/>
    </source>
</evidence>
<organism evidence="2">
    <name type="scientific">Desmarestia aculeata</name>
    <dbReference type="NCBI Taxonomy" id="62298"/>
    <lineage>
        <taxon>Eukaryota</taxon>
        <taxon>Sar</taxon>
        <taxon>Stramenopiles</taxon>
        <taxon>Ochrophyta</taxon>
        <taxon>PX clade</taxon>
        <taxon>Phaeophyceae</taxon>
        <taxon>Desmarestiales</taxon>
        <taxon>Desmarestiaceae</taxon>
        <taxon>Desmarestia</taxon>
    </lineage>
</organism>
<gene>
    <name evidence="2" type="primary">ycf54</name>
</gene>
<geneLocation type="plastid" evidence="2"/>
<protein>
    <recommendedName>
        <fullName evidence="3">Ycf54</fullName>
    </recommendedName>
</protein>
<evidence type="ECO:0008006" key="3">
    <source>
        <dbReference type="Google" id="ProtNLM"/>
    </source>
</evidence>